<sequence length="285" mass="31372">MQCPYRPRVCFITGKSLGRLDIRRNGVSFAQRLRHSPPRELEREYALVSVGLPVTSISPTRFCEALSRATIAVTTVKTDGPSRHAGVTYSAISTVCDTPPPILLCVNRVSAANSVIKTSAVPSINRLIAGWLDISRLFSGTGQVSMSERVASNRWRYSPTGTPYFNARSQSSWQERIATDERMRTPFPHNIGVHAWFEREQKQVFSSTTSFRNSTLKGGYPIAAARVFGRDGGPMSTFNIAALDEAIFSETPLKSDFLCGPGYGNAERSFVRNPRLSSEEACTPA</sequence>
<dbReference type="Gene3D" id="2.30.110.10">
    <property type="entry name" value="Electron Transport, Fmn-binding Protein, Chain A"/>
    <property type="match status" value="1"/>
</dbReference>
<accession>A0A5B0H8G1</accession>
<dbReference type="SUPFAM" id="SSF55469">
    <property type="entry name" value="FMN-dependent nitroreductase-like"/>
    <property type="match status" value="1"/>
</dbReference>
<dbReference type="SUPFAM" id="SSF50475">
    <property type="entry name" value="FMN-binding split barrel"/>
    <property type="match status" value="1"/>
</dbReference>
<proteinExistence type="predicted"/>
<comment type="caution">
    <text evidence="2">The sequence shown here is derived from an EMBL/GenBank/DDBJ whole genome shotgun (WGS) entry which is preliminary data.</text>
</comment>
<dbReference type="GO" id="GO:0010181">
    <property type="term" value="F:FMN binding"/>
    <property type="evidence" value="ECO:0007669"/>
    <property type="project" value="InterPro"/>
</dbReference>
<dbReference type="EMBL" id="VTUZ01000009">
    <property type="protein sequence ID" value="KAA1011411.1"/>
    <property type="molecule type" value="Genomic_DNA"/>
</dbReference>
<name>A0A5B0H8G1_9BURK</name>
<feature type="domain" description="Flavin reductase like" evidence="1">
    <location>
        <begin position="72"/>
        <end position="165"/>
    </location>
</feature>
<dbReference type="Proteomes" id="UP000325273">
    <property type="component" value="Unassembled WGS sequence"/>
</dbReference>
<dbReference type="InterPro" id="IPR000415">
    <property type="entry name" value="Nitroreductase-like"/>
</dbReference>
<evidence type="ECO:0000259" key="1">
    <source>
        <dbReference type="Pfam" id="PF01613"/>
    </source>
</evidence>
<gene>
    <name evidence="2" type="ORF">FVF58_15935</name>
</gene>
<dbReference type="Pfam" id="PF01613">
    <property type="entry name" value="Flavin_Reduct"/>
    <property type="match status" value="1"/>
</dbReference>
<dbReference type="GO" id="GO:0016646">
    <property type="term" value="F:oxidoreductase activity, acting on the CH-NH group of donors, NAD or NADP as acceptor"/>
    <property type="evidence" value="ECO:0007669"/>
    <property type="project" value="UniProtKB-ARBA"/>
</dbReference>
<organism evidence="2 3">
    <name type="scientific">Paraburkholderia panacisoli</name>
    <dbReference type="NCBI Taxonomy" id="2603818"/>
    <lineage>
        <taxon>Bacteria</taxon>
        <taxon>Pseudomonadati</taxon>
        <taxon>Pseudomonadota</taxon>
        <taxon>Betaproteobacteria</taxon>
        <taxon>Burkholderiales</taxon>
        <taxon>Burkholderiaceae</taxon>
        <taxon>Paraburkholderia</taxon>
    </lineage>
</organism>
<protein>
    <recommendedName>
        <fullName evidence="1">Flavin reductase like domain-containing protein</fullName>
    </recommendedName>
</protein>
<dbReference type="AlphaFoldDB" id="A0A5B0H8G1"/>
<evidence type="ECO:0000313" key="2">
    <source>
        <dbReference type="EMBL" id="KAA1011411.1"/>
    </source>
</evidence>
<evidence type="ECO:0000313" key="3">
    <source>
        <dbReference type="Proteomes" id="UP000325273"/>
    </source>
</evidence>
<dbReference type="InterPro" id="IPR002563">
    <property type="entry name" value="Flavin_Rdtase-like_dom"/>
</dbReference>
<reference evidence="2 3" key="1">
    <citation type="submission" date="2019-08" db="EMBL/GenBank/DDBJ databases">
        <title>Paraburkholderia sp. DCY113.</title>
        <authorList>
            <person name="Kang J."/>
        </authorList>
    </citation>
    <scope>NUCLEOTIDE SEQUENCE [LARGE SCALE GENOMIC DNA]</scope>
    <source>
        <strain evidence="2 3">DCY113</strain>
    </source>
</reference>
<dbReference type="InterPro" id="IPR012349">
    <property type="entry name" value="Split_barrel_FMN-bd"/>
</dbReference>
<keyword evidence="3" id="KW-1185">Reference proteome</keyword>